<keyword evidence="3" id="KW-1185">Reference proteome</keyword>
<proteinExistence type="predicted"/>
<sequence>MYISISGGCIGCGACVALAPEVFELNAANQARVHSQSPQDPDVQAAVRKAEQYCPKQIIFADADD</sequence>
<dbReference type="SUPFAM" id="SSF54862">
    <property type="entry name" value="4Fe-4S ferredoxins"/>
    <property type="match status" value="1"/>
</dbReference>
<accession>A0A1G6Y347</accession>
<dbReference type="OrthoDB" id="9801085at2"/>
<gene>
    <name evidence="2" type="ORF">SAMN04489866_10849</name>
</gene>
<dbReference type="InterPro" id="IPR017896">
    <property type="entry name" value="4Fe4S_Fe-S-bd"/>
</dbReference>
<dbReference type="Gene3D" id="3.30.70.20">
    <property type="match status" value="1"/>
</dbReference>
<dbReference type="STRING" id="2741.SAMN04489866_10849"/>
<evidence type="ECO:0000313" key="2">
    <source>
        <dbReference type="EMBL" id="SDD84045.1"/>
    </source>
</evidence>
<dbReference type="Pfam" id="PF13370">
    <property type="entry name" value="Fer4_13"/>
    <property type="match status" value="1"/>
</dbReference>
<evidence type="ECO:0000259" key="1">
    <source>
        <dbReference type="PROSITE" id="PS51379"/>
    </source>
</evidence>
<dbReference type="RefSeq" id="WP_091792005.1">
    <property type="nucleotide sequence ID" value="NZ_FNAF01000008.1"/>
</dbReference>
<evidence type="ECO:0000313" key="3">
    <source>
        <dbReference type="Proteomes" id="UP000198995"/>
    </source>
</evidence>
<organism evidence="2 3">
    <name type="scientific">Peptococcus niger</name>
    <dbReference type="NCBI Taxonomy" id="2741"/>
    <lineage>
        <taxon>Bacteria</taxon>
        <taxon>Bacillati</taxon>
        <taxon>Bacillota</taxon>
        <taxon>Clostridia</taxon>
        <taxon>Eubacteriales</taxon>
        <taxon>Peptococcaceae</taxon>
        <taxon>Peptococcus</taxon>
    </lineage>
</organism>
<dbReference type="PROSITE" id="PS51379">
    <property type="entry name" value="4FE4S_FER_2"/>
    <property type="match status" value="1"/>
</dbReference>
<feature type="domain" description="4Fe-4S ferredoxin-type" evidence="1">
    <location>
        <begin position="1"/>
        <end position="28"/>
    </location>
</feature>
<dbReference type="Proteomes" id="UP000198995">
    <property type="component" value="Unassembled WGS sequence"/>
</dbReference>
<reference evidence="2 3" key="1">
    <citation type="submission" date="2016-10" db="EMBL/GenBank/DDBJ databases">
        <authorList>
            <person name="de Groot N.N."/>
        </authorList>
    </citation>
    <scope>NUCLEOTIDE SEQUENCE [LARGE SCALE GENOMIC DNA]</scope>
    <source>
        <strain evidence="2 3">DSM 20475</strain>
    </source>
</reference>
<dbReference type="AlphaFoldDB" id="A0A1G6Y347"/>
<name>A0A1G6Y347_PEPNI</name>
<dbReference type="EMBL" id="FNAF01000008">
    <property type="protein sequence ID" value="SDD84045.1"/>
    <property type="molecule type" value="Genomic_DNA"/>
</dbReference>
<protein>
    <submittedName>
        <fullName evidence="2">Ferredoxin</fullName>
    </submittedName>
</protein>